<feature type="domain" description="GFO/IDH/MocA-like oxidoreductase" evidence="2">
    <location>
        <begin position="137"/>
        <end position="246"/>
    </location>
</feature>
<dbReference type="EMBL" id="PIQO01000001">
    <property type="protein sequence ID" value="PKR86841.1"/>
    <property type="molecule type" value="Genomic_DNA"/>
</dbReference>
<dbReference type="Pfam" id="PF22725">
    <property type="entry name" value="GFO_IDH_MocA_C3"/>
    <property type="match status" value="1"/>
</dbReference>
<dbReference type="Gene3D" id="3.40.50.720">
    <property type="entry name" value="NAD(P)-binding Rossmann-like Domain"/>
    <property type="match status" value="1"/>
</dbReference>
<evidence type="ECO:0000259" key="1">
    <source>
        <dbReference type="Pfam" id="PF01408"/>
    </source>
</evidence>
<dbReference type="InterPro" id="IPR000683">
    <property type="entry name" value="Gfo/Idh/MocA-like_OxRdtase_N"/>
</dbReference>
<sequence length="329" mass="37253">MKLATIGTSWITSSFINAAISSGKLTLHSTFSRSIEKAKEFAEKHQASHAYSNLEEMLKDEEIDVIYIASPNSHHFNHVIQCLKAKKHVICEKPIFSNTKELSAAYQCAEENNVFLFEAIRNIHTPNFHLLQKELHKVGQLRSASLHYLQYSSRYDAFLNGEEPNVFSPAFSGGALVDLGVYPLFIAVSLFGQPEKVDYYPVKLRTGIDGNGTLILQYADFTCTIMCSKISHSYLPSEIHGEKGTIILDQTSCISKLEYKEIKSNISTTFSVNQDENDMKYEILHFINVMDTNNLEEYSRLKNLSRTVLEITEMARKQNSIIFGSEREA</sequence>
<dbReference type="InterPro" id="IPR055170">
    <property type="entry name" value="GFO_IDH_MocA-like_dom"/>
</dbReference>
<dbReference type="Pfam" id="PF01408">
    <property type="entry name" value="GFO_IDH_MocA"/>
    <property type="match status" value="1"/>
</dbReference>
<dbReference type="Gene3D" id="3.30.360.10">
    <property type="entry name" value="Dihydrodipicolinate Reductase, domain 2"/>
    <property type="match status" value="1"/>
</dbReference>
<organism evidence="3 4">
    <name type="scientific">Heyndrickxia camelliae</name>
    <dbReference type="NCBI Taxonomy" id="1707093"/>
    <lineage>
        <taxon>Bacteria</taxon>
        <taxon>Bacillati</taxon>
        <taxon>Bacillota</taxon>
        <taxon>Bacilli</taxon>
        <taxon>Bacillales</taxon>
        <taxon>Bacillaceae</taxon>
        <taxon>Heyndrickxia</taxon>
    </lineage>
</organism>
<keyword evidence="4" id="KW-1185">Reference proteome</keyword>
<protein>
    <submittedName>
        <fullName evidence="3">Gfo/Idh/MocA family oxidoreductase</fullName>
    </submittedName>
</protein>
<proteinExistence type="predicted"/>
<evidence type="ECO:0000313" key="4">
    <source>
        <dbReference type="Proteomes" id="UP000233440"/>
    </source>
</evidence>
<dbReference type="OrthoDB" id="9815825at2"/>
<comment type="caution">
    <text evidence="3">The sequence shown here is derived from an EMBL/GenBank/DDBJ whole genome shotgun (WGS) entry which is preliminary data.</text>
</comment>
<dbReference type="InterPro" id="IPR036291">
    <property type="entry name" value="NAD(P)-bd_dom_sf"/>
</dbReference>
<evidence type="ECO:0000259" key="2">
    <source>
        <dbReference type="Pfam" id="PF22725"/>
    </source>
</evidence>
<feature type="domain" description="Gfo/Idh/MocA-like oxidoreductase N-terminal" evidence="1">
    <location>
        <begin position="2"/>
        <end position="117"/>
    </location>
</feature>
<dbReference type="Proteomes" id="UP000233440">
    <property type="component" value="Unassembled WGS sequence"/>
</dbReference>
<dbReference type="RefSeq" id="WP_101352489.1">
    <property type="nucleotide sequence ID" value="NZ_PIQO01000001.1"/>
</dbReference>
<accession>A0A2N3LQD9</accession>
<gene>
    <name evidence="3" type="ORF">CWO92_01950</name>
</gene>
<dbReference type="GO" id="GO:0000166">
    <property type="term" value="F:nucleotide binding"/>
    <property type="evidence" value="ECO:0007669"/>
    <property type="project" value="InterPro"/>
</dbReference>
<dbReference type="SUPFAM" id="SSF51735">
    <property type="entry name" value="NAD(P)-binding Rossmann-fold domains"/>
    <property type="match status" value="1"/>
</dbReference>
<evidence type="ECO:0000313" key="3">
    <source>
        <dbReference type="EMBL" id="PKR86841.1"/>
    </source>
</evidence>
<dbReference type="PANTHER" id="PTHR43054:SF1">
    <property type="entry name" value="SCYLLO-INOSITOL 2-DEHYDROGENASE (NADP(+)) IOLU"/>
    <property type="match status" value="1"/>
</dbReference>
<reference evidence="3 4" key="1">
    <citation type="submission" date="2017-11" db="EMBL/GenBank/DDBJ databases">
        <title>Bacillus camelliae sp. nov., isolated from pu'er tea.</title>
        <authorList>
            <person name="Niu L."/>
        </authorList>
    </citation>
    <scope>NUCLEOTIDE SEQUENCE [LARGE SCALE GENOMIC DNA]</scope>
    <source>
        <strain evidence="3 4">7578-1</strain>
    </source>
</reference>
<name>A0A2N3LQD9_9BACI</name>
<dbReference type="SUPFAM" id="SSF55347">
    <property type="entry name" value="Glyceraldehyde-3-phosphate dehydrogenase-like, C-terminal domain"/>
    <property type="match status" value="1"/>
</dbReference>
<dbReference type="AlphaFoldDB" id="A0A2N3LQD9"/>
<dbReference type="PANTHER" id="PTHR43054">
    <property type="match status" value="1"/>
</dbReference>